<dbReference type="InterPro" id="IPR023606">
    <property type="entry name" value="CoA-Trfase_III_dom_1_sf"/>
</dbReference>
<dbReference type="PANTHER" id="PTHR48228:SF5">
    <property type="entry name" value="ALPHA-METHYLACYL-COA RACEMASE"/>
    <property type="match status" value="1"/>
</dbReference>
<evidence type="ECO:0000313" key="1">
    <source>
        <dbReference type="EMBL" id="GEM42726.1"/>
    </source>
</evidence>
<evidence type="ECO:0000313" key="2">
    <source>
        <dbReference type="Proteomes" id="UP000321424"/>
    </source>
</evidence>
<accession>A0A511MRS5</accession>
<reference evidence="1 2" key="1">
    <citation type="submission" date="2019-07" db="EMBL/GenBank/DDBJ databases">
        <title>Whole genome shotgun sequence of Nocardia ninae NBRC 108245.</title>
        <authorList>
            <person name="Hosoyama A."/>
            <person name="Uohara A."/>
            <person name="Ohji S."/>
            <person name="Ichikawa N."/>
        </authorList>
    </citation>
    <scope>NUCLEOTIDE SEQUENCE [LARGE SCALE GENOMIC DNA]</scope>
    <source>
        <strain evidence="1 2">NBRC 108245</strain>
    </source>
</reference>
<dbReference type="SUPFAM" id="SSF89796">
    <property type="entry name" value="CoA-transferase family III (CaiB/BaiF)"/>
    <property type="match status" value="1"/>
</dbReference>
<comment type="caution">
    <text evidence="1">The sequence shown here is derived from an EMBL/GenBank/DDBJ whole genome shotgun (WGS) entry which is preliminary data.</text>
</comment>
<dbReference type="EMBL" id="BJXA01000075">
    <property type="protein sequence ID" value="GEM42726.1"/>
    <property type="molecule type" value="Genomic_DNA"/>
</dbReference>
<gene>
    <name evidence="1" type="primary">mcr</name>
    <name evidence="1" type="ORF">NN4_72450</name>
</gene>
<sequence length="373" mass="39728">MGPLHGVKVIEIASLAPGPFGAMILADLGAEVLRVDRGGAPGEGIVSPEGPLDRGKHSITLDLKQPADRETLLALADHADVLIEGFRPGVAERLGFGPAELAARNPRLIYGRMTGWGQDGPLARTAGHDIDYIAISGALGLVGRAGEPPVPPANMLGDYAGGGLLLALGVLGALYERERSGKGQVIDAAMVDGSALFTASMHGLHHLGLWNFPRGENMLDGGAPFYDTYECADGGYLAVGCVEIPFYNQMLAILGIDDPELPFQLDKNGWPQLKEVLGAKFKERTRDEWAEIFAGSDACVAPVLSPWEAHEHPHNKARNAFIEVDGVLQPAPAPRFDRTPVDVPAPLSSDPEHVRKLLSGWGVHAEHIERVTS</sequence>
<dbReference type="InterPro" id="IPR044855">
    <property type="entry name" value="CoA-Trfase_III_dom3_sf"/>
</dbReference>
<dbReference type="RefSeq" id="WP_147140514.1">
    <property type="nucleotide sequence ID" value="NZ_BJXA01000075.1"/>
</dbReference>
<name>A0A511MRS5_9NOCA</name>
<proteinExistence type="predicted"/>
<dbReference type="Gene3D" id="3.30.60.110">
    <property type="match status" value="1"/>
</dbReference>
<dbReference type="InterPro" id="IPR003673">
    <property type="entry name" value="CoA-Trfase_fam_III"/>
</dbReference>
<dbReference type="Gene3D" id="3.30.1540.10">
    <property type="entry name" value="formyl-coa transferase, domain 3"/>
    <property type="match status" value="1"/>
</dbReference>
<dbReference type="InterPro" id="IPR050509">
    <property type="entry name" value="CoA-transferase_III"/>
</dbReference>
<organism evidence="1 2">
    <name type="scientific">Nocardia ninae NBRC 108245</name>
    <dbReference type="NCBI Taxonomy" id="1210091"/>
    <lineage>
        <taxon>Bacteria</taxon>
        <taxon>Bacillati</taxon>
        <taxon>Actinomycetota</taxon>
        <taxon>Actinomycetes</taxon>
        <taxon>Mycobacteriales</taxon>
        <taxon>Nocardiaceae</taxon>
        <taxon>Nocardia</taxon>
    </lineage>
</organism>
<protein>
    <submittedName>
        <fullName evidence="1">CoA transferase</fullName>
    </submittedName>
</protein>
<dbReference type="Pfam" id="PF02515">
    <property type="entry name" value="CoA_transf_3"/>
    <property type="match status" value="1"/>
</dbReference>
<dbReference type="GO" id="GO:0016740">
    <property type="term" value="F:transferase activity"/>
    <property type="evidence" value="ECO:0007669"/>
    <property type="project" value="UniProtKB-KW"/>
</dbReference>
<keyword evidence="1" id="KW-0808">Transferase</keyword>
<dbReference type="PANTHER" id="PTHR48228">
    <property type="entry name" value="SUCCINYL-COA--D-CITRAMALATE COA-TRANSFERASE"/>
    <property type="match status" value="1"/>
</dbReference>
<keyword evidence="2" id="KW-1185">Reference proteome</keyword>
<dbReference type="OrthoDB" id="9797653at2"/>
<dbReference type="AlphaFoldDB" id="A0A511MRS5"/>
<dbReference type="Gene3D" id="3.40.50.10540">
    <property type="entry name" value="Crotonobetainyl-coa:carnitine coa-transferase, domain 1"/>
    <property type="match status" value="1"/>
</dbReference>
<dbReference type="Proteomes" id="UP000321424">
    <property type="component" value="Unassembled WGS sequence"/>
</dbReference>